<dbReference type="InterPro" id="IPR048954">
    <property type="entry name" value="PorZ_N"/>
</dbReference>
<feature type="signal peptide" evidence="1">
    <location>
        <begin position="1"/>
        <end position="41"/>
    </location>
</feature>
<dbReference type="InterPro" id="IPR026444">
    <property type="entry name" value="Secre_tail"/>
</dbReference>
<dbReference type="InterPro" id="IPR011110">
    <property type="entry name" value="Reg_prop"/>
</dbReference>
<sequence>MRNCIKHIQEYWWRTRKSPKAFWHSFFLVCLSFSIQHSAFAQIGIWQSHVSYQSGQSVAVVGSKVYAATRNGFFYYDKATNETVTLGKASGLSDIGISRLLYLSDQKRLLIAYQNGNLDFLTISTSDEPGTIKNLNIIRSTSTLPSSRGINHLNRIGNNAYLSTDFGLVVLDVVKDEIRDTYFSVRPDGTPLAIYQTTVTADSLYALTAPLRSTDTGKQLRAVRFASNVNIVDPANWRTVDVPGLQTESISTNQGRLSATVNGQGVYERQTGKWNLVQSLISTVIRQFPTSTGLITATNQSITLPGASTFTGPLLTNPREVVADANTVWVADTQNGLLLGNAGTFQRIAPDGPTQDRFASLYAYAQNLIALPSGPQEATASVSPFELLSVPDQRWISRPVSGTMLSFNSAVYLPAEQKLYFSSFGSGLWSQSEGQAPSVVTLPGTIGNYITSLATDIEGNLWMATSSVNFQRALLHVRRPDGQFQSFSAINTVDIRQIIPDEYGFLWLRLGNSTGILVFDPQTNRSRSLGTGSGQGGLLTNDVRALMKDRNGAIWVGTALGPMVFDNPAGAFDNTVDAQTPLINRRRLLANEVITVLAVDGGNRKWIGTQNGLYHVSPDGSQLIDTFTGDNSPLPSNLIQALAIEPVSGNVFIQTTSSDGPRGIISYRGSATEPTDVLSKLTIFPNPVRPDFAGTVGINGLTDNATVKILDAGGQLVYETRSQGGTATWNLRDYRGRQARTGIYLVVVVTSDGLEGLAGKLAVVR</sequence>
<accession>A0A927AYH2</accession>
<dbReference type="Pfam" id="PF21544">
    <property type="entry name" value="PorZ_N_b_propeller"/>
    <property type="match status" value="1"/>
</dbReference>
<evidence type="ECO:0000259" key="2">
    <source>
        <dbReference type="Pfam" id="PF21544"/>
    </source>
</evidence>
<evidence type="ECO:0000313" key="3">
    <source>
        <dbReference type="EMBL" id="MBD2752098.1"/>
    </source>
</evidence>
<dbReference type="Gene3D" id="2.130.10.10">
    <property type="entry name" value="YVTN repeat-like/Quinoprotein amine dehydrogenase"/>
    <property type="match status" value="1"/>
</dbReference>
<dbReference type="SUPFAM" id="SSF63829">
    <property type="entry name" value="Calcium-dependent phosphotriesterase"/>
    <property type="match status" value="1"/>
</dbReference>
<dbReference type="AlphaFoldDB" id="A0A927AYH2"/>
<dbReference type="Proteomes" id="UP000653797">
    <property type="component" value="Unassembled WGS sequence"/>
</dbReference>
<feature type="chain" id="PRO_5037276867" evidence="1">
    <location>
        <begin position="42"/>
        <end position="765"/>
    </location>
</feature>
<reference evidence="3" key="1">
    <citation type="submission" date="2020-09" db="EMBL/GenBank/DDBJ databases">
        <authorList>
            <person name="Kim M.K."/>
        </authorList>
    </citation>
    <scope>NUCLEOTIDE SEQUENCE</scope>
    <source>
        <strain evidence="3">BT704</strain>
    </source>
</reference>
<feature type="domain" description="PorZ N-terminal beta-propeller" evidence="2">
    <location>
        <begin position="65"/>
        <end position="238"/>
    </location>
</feature>
<comment type="caution">
    <text evidence="3">The sequence shown here is derived from an EMBL/GenBank/DDBJ whole genome shotgun (WGS) entry which is preliminary data.</text>
</comment>
<evidence type="ECO:0000256" key="1">
    <source>
        <dbReference type="SAM" id="SignalP"/>
    </source>
</evidence>
<dbReference type="EMBL" id="JACXAA010000001">
    <property type="protein sequence ID" value="MBD2752098.1"/>
    <property type="molecule type" value="Genomic_DNA"/>
</dbReference>
<evidence type="ECO:0000313" key="4">
    <source>
        <dbReference type="Proteomes" id="UP000653797"/>
    </source>
</evidence>
<name>A0A927AYH2_9BACT</name>
<dbReference type="Pfam" id="PF07494">
    <property type="entry name" value="Reg_prop"/>
    <property type="match status" value="2"/>
</dbReference>
<keyword evidence="1" id="KW-0732">Signal</keyword>
<keyword evidence="4" id="KW-1185">Reference proteome</keyword>
<dbReference type="NCBIfam" id="TIGR04183">
    <property type="entry name" value="Por_Secre_tail"/>
    <property type="match status" value="1"/>
</dbReference>
<dbReference type="SUPFAM" id="SSF101898">
    <property type="entry name" value="NHL repeat"/>
    <property type="match status" value="1"/>
</dbReference>
<proteinExistence type="predicted"/>
<dbReference type="InterPro" id="IPR015943">
    <property type="entry name" value="WD40/YVTN_repeat-like_dom_sf"/>
</dbReference>
<organism evidence="3 4">
    <name type="scientific">Spirosoma validum</name>
    <dbReference type="NCBI Taxonomy" id="2771355"/>
    <lineage>
        <taxon>Bacteria</taxon>
        <taxon>Pseudomonadati</taxon>
        <taxon>Bacteroidota</taxon>
        <taxon>Cytophagia</taxon>
        <taxon>Cytophagales</taxon>
        <taxon>Cytophagaceae</taxon>
        <taxon>Spirosoma</taxon>
    </lineage>
</organism>
<gene>
    <name evidence="3" type="ORF">IC230_04285</name>
</gene>
<protein>
    <submittedName>
        <fullName evidence="3">T9SS type A sorting domain-containing protein</fullName>
    </submittedName>
</protein>